<dbReference type="GO" id="GO:0007039">
    <property type="term" value="P:protein catabolic process in the vacuole"/>
    <property type="evidence" value="ECO:0007669"/>
    <property type="project" value="TreeGrafter"/>
</dbReference>
<feature type="region of interest" description="Disordered" evidence="1">
    <location>
        <begin position="397"/>
        <end position="479"/>
    </location>
</feature>
<feature type="compositionally biased region" description="Acidic residues" evidence="1">
    <location>
        <begin position="272"/>
        <end position="288"/>
    </location>
</feature>
<dbReference type="GO" id="GO:0042149">
    <property type="term" value="P:cellular response to glucose starvation"/>
    <property type="evidence" value="ECO:0007669"/>
    <property type="project" value="TreeGrafter"/>
</dbReference>
<dbReference type="Proteomes" id="UP000605846">
    <property type="component" value="Unassembled WGS sequence"/>
</dbReference>
<evidence type="ECO:0000256" key="1">
    <source>
        <dbReference type="SAM" id="MobiDB-lite"/>
    </source>
</evidence>
<dbReference type="EMBL" id="JABAYA010000214">
    <property type="protein sequence ID" value="KAF7722085.1"/>
    <property type="molecule type" value="Genomic_DNA"/>
</dbReference>
<reference evidence="3" key="1">
    <citation type="submission" date="2020-01" db="EMBL/GenBank/DDBJ databases">
        <title>Genome Sequencing of Three Apophysomyces-Like Fungal Strains Confirms a Novel Fungal Genus in the Mucoromycota with divergent Burkholderia-like Endosymbiotic Bacteria.</title>
        <authorList>
            <person name="Stajich J.E."/>
            <person name="Macias A.M."/>
            <person name="Carter-House D."/>
            <person name="Lovett B."/>
            <person name="Kasson L.R."/>
            <person name="Berry K."/>
            <person name="Grigoriev I."/>
            <person name="Chang Y."/>
            <person name="Spatafora J."/>
            <person name="Kasson M.T."/>
        </authorList>
    </citation>
    <scope>NUCLEOTIDE SEQUENCE</scope>
    <source>
        <strain evidence="3">NRRL A-21654</strain>
    </source>
</reference>
<proteinExistence type="predicted"/>
<accession>A0A8H7BGY3</accession>
<dbReference type="Pfam" id="PF08550">
    <property type="entry name" value="GATA_AreA"/>
    <property type="match status" value="1"/>
</dbReference>
<dbReference type="InterPro" id="IPR013860">
    <property type="entry name" value="AreA_GATA"/>
</dbReference>
<dbReference type="PANTHER" id="PTHR28051:SF1">
    <property type="entry name" value="PROTEIN MTL1-RELATED"/>
    <property type="match status" value="1"/>
</dbReference>
<feature type="compositionally biased region" description="Low complexity" evidence="1">
    <location>
        <begin position="148"/>
        <end position="172"/>
    </location>
</feature>
<evidence type="ECO:0000313" key="3">
    <source>
        <dbReference type="EMBL" id="KAF7722085.1"/>
    </source>
</evidence>
<name>A0A8H7BGY3_9FUNG</name>
<keyword evidence="4" id="KW-1185">Reference proteome</keyword>
<feature type="domain" description="Nitrogen regulatory protein areA GATA-like" evidence="2">
    <location>
        <begin position="41"/>
        <end position="68"/>
    </location>
</feature>
<evidence type="ECO:0000259" key="2">
    <source>
        <dbReference type="Pfam" id="PF08550"/>
    </source>
</evidence>
<dbReference type="AlphaFoldDB" id="A0A8H7BGY3"/>
<evidence type="ECO:0000313" key="4">
    <source>
        <dbReference type="Proteomes" id="UP000605846"/>
    </source>
</evidence>
<feature type="region of interest" description="Disordered" evidence="1">
    <location>
        <begin position="107"/>
        <end position="187"/>
    </location>
</feature>
<dbReference type="OrthoDB" id="5563539at2759"/>
<feature type="compositionally biased region" description="Acidic residues" evidence="1">
    <location>
        <begin position="400"/>
        <end position="423"/>
    </location>
</feature>
<feature type="region of interest" description="Disordered" evidence="1">
    <location>
        <begin position="260"/>
        <end position="357"/>
    </location>
</feature>
<sequence>MFPKKHAVRDDYESQNRHVQLPEVCVDYLSYDFDEFDLAASWQRVTKEKNDIVNGLRLENASWRTWAKQKNKLKTVSPETLNWLKDSDVTWLYGPLHRVINDEDDRYAKPKTSSTEDTLGLMTPSFTPATTSLTSSSPSLAPPPPPSSAASNASKEKSSLPSASPSPSPSLSQVEGMQEPTMPASKPLKSALKKLTMSERLKRSASELQVEHLTLAPNVSITEANKQLGAFSPAVIATHRQPKLRFNQYVEQCIALSSGDETRTSRRQLIDSSDDESSSSSASDDEDAIVMRQPRSSIKKIAPARLKSSSQSEHETDVSSLSSSSSSGPAALAEEFGRRRVSVSSWDDDTDSDAQSMHYVPVRRHPNRLPSRYQQQQEQTNQAIQWVGQSCIYDVIGPTETEDDGAYDFEDDDDWDTQEEDGEEIHPLPSTSTTKATATSTAVATTTTTTDTTPRTSRPGHQIPAKSAPVSEPSTIDASMPEVVRTSSYHKMEDIQRMDQQHRNNSNNQSSILGQIAQIASSYLWPKTTTSTTNTMATPSSSSASQ</sequence>
<protein>
    <recommendedName>
        <fullName evidence="2">Nitrogen regulatory protein areA GATA-like domain-containing protein</fullName>
    </recommendedName>
</protein>
<gene>
    <name evidence="3" type="ORF">EC973_003700</name>
</gene>
<dbReference type="PANTHER" id="PTHR28051">
    <property type="entry name" value="PROTEIN MTL1-RELATED"/>
    <property type="match status" value="1"/>
</dbReference>
<organism evidence="3 4">
    <name type="scientific">Apophysomyces ossiformis</name>
    <dbReference type="NCBI Taxonomy" id="679940"/>
    <lineage>
        <taxon>Eukaryota</taxon>
        <taxon>Fungi</taxon>
        <taxon>Fungi incertae sedis</taxon>
        <taxon>Mucoromycota</taxon>
        <taxon>Mucoromycotina</taxon>
        <taxon>Mucoromycetes</taxon>
        <taxon>Mucorales</taxon>
        <taxon>Mucorineae</taxon>
        <taxon>Mucoraceae</taxon>
        <taxon>Apophysomyces</taxon>
    </lineage>
</organism>
<feature type="compositionally biased region" description="Low complexity" evidence="1">
    <location>
        <begin position="123"/>
        <end position="139"/>
    </location>
</feature>
<dbReference type="InterPro" id="IPR052292">
    <property type="entry name" value="Glucose_repression_reg"/>
</dbReference>
<comment type="caution">
    <text evidence="3">The sequence shown here is derived from an EMBL/GenBank/DDBJ whole genome shotgun (WGS) entry which is preliminary data.</text>
</comment>
<dbReference type="GO" id="GO:0005773">
    <property type="term" value="C:vacuole"/>
    <property type="evidence" value="ECO:0007669"/>
    <property type="project" value="GOC"/>
</dbReference>
<feature type="compositionally biased region" description="Low complexity" evidence="1">
    <location>
        <begin position="430"/>
        <end position="457"/>
    </location>
</feature>